<feature type="site" description="Transition state stabilizer" evidence="6">
    <location>
        <position position="153"/>
    </location>
</feature>
<keyword evidence="5 6" id="KW-0067">ATP-binding</keyword>
<dbReference type="InterPro" id="IPR004372">
    <property type="entry name" value="Ac/propionate_kinase"/>
</dbReference>
<proteinExistence type="inferred from homology"/>
<dbReference type="InterPro" id="IPR043129">
    <property type="entry name" value="ATPase_NBD"/>
</dbReference>
<dbReference type="InterPro" id="IPR000890">
    <property type="entry name" value="Aliphatic_acid_kin_short-chain"/>
</dbReference>
<feature type="binding site" evidence="6">
    <location>
        <position position="357"/>
    </location>
    <ligand>
        <name>Mg(2+)</name>
        <dbReference type="ChEBI" id="CHEBI:18420"/>
    </ligand>
</feature>
<reference evidence="9" key="1">
    <citation type="journal article" date="2019" name="Int. J. Syst. Evol. Microbiol.">
        <title>The Global Catalogue of Microorganisms (GCM) 10K type strain sequencing project: providing services to taxonomists for standard genome sequencing and annotation.</title>
        <authorList>
            <consortium name="The Broad Institute Genomics Platform"/>
            <consortium name="The Broad Institute Genome Sequencing Center for Infectious Disease"/>
            <person name="Wu L."/>
            <person name="Ma J."/>
        </authorList>
    </citation>
    <scope>NUCLEOTIDE SEQUENCE [LARGE SCALE GENOMIC DNA]</scope>
    <source>
        <strain evidence="9">JCM 10696</strain>
    </source>
</reference>
<keyword evidence="3 6" id="KW-0547">Nucleotide-binding</keyword>
<evidence type="ECO:0000256" key="4">
    <source>
        <dbReference type="ARBA" id="ARBA00022777"/>
    </source>
</evidence>
<evidence type="ECO:0000256" key="6">
    <source>
        <dbReference type="HAMAP-Rule" id="MF_00020"/>
    </source>
</evidence>
<dbReference type="SUPFAM" id="SSF53067">
    <property type="entry name" value="Actin-like ATPase domain"/>
    <property type="match status" value="2"/>
</dbReference>
<dbReference type="InterPro" id="IPR023865">
    <property type="entry name" value="Aliphatic_acid_kinase_CS"/>
</dbReference>
<comment type="similarity">
    <text evidence="1 6 7">Belongs to the acetokinase family.</text>
</comment>
<evidence type="ECO:0000313" key="8">
    <source>
        <dbReference type="EMBL" id="GAA0960629.1"/>
    </source>
</evidence>
<comment type="catalytic activity">
    <reaction evidence="6">
        <text>acetate + ATP = acetyl phosphate + ADP</text>
        <dbReference type="Rhea" id="RHEA:11352"/>
        <dbReference type="ChEBI" id="CHEBI:22191"/>
        <dbReference type="ChEBI" id="CHEBI:30089"/>
        <dbReference type="ChEBI" id="CHEBI:30616"/>
        <dbReference type="ChEBI" id="CHEBI:456216"/>
        <dbReference type="EC" id="2.7.2.1"/>
    </reaction>
</comment>
<feature type="active site" description="Proton donor/acceptor" evidence="6">
    <location>
        <position position="122"/>
    </location>
</feature>
<feature type="binding site" evidence="6">
    <location>
        <begin position="181"/>
        <end position="185"/>
    </location>
    <ligand>
        <name>ATP</name>
        <dbReference type="ChEBI" id="CHEBI:30616"/>
    </ligand>
</feature>
<keyword evidence="6" id="KW-0479">Metal-binding</keyword>
<evidence type="ECO:0000313" key="9">
    <source>
        <dbReference type="Proteomes" id="UP001500665"/>
    </source>
</evidence>
<comment type="function">
    <text evidence="6">Catalyzes the formation of acetyl phosphate from acetate and ATP. Can also catalyze the reverse reaction.</text>
</comment>
<feature type="binding site" evidence="6">
    <location>
        <position position="15"/>
    </location>
    <ligand>
        <name>ATP</name>
        <dbReference type="ChEBI" id="CHEBI:30616"/>
    </ligand>
</feature>
<dbReference type="CDD" id="cd24010">
    <property type="entry name" value="ASKHA_NBD_AcK_PK"/>
    <property type="match status" value="1"/>
</dbReference>
<sequence length="372" mass="39598">MRYVLVLNCGSSSIKYRLVEAGSGDAAAGGIVERVTDHGAGMRQVIDELEAAGPELRQVVAVGHRVVHGGDAYAEPVVIDDAVERTIEELSPMAPLHNPVNLIGIRAARAAFPDVPHVAVFDTAFHQTMPPEAYTYAIPREWTEGGVRRYGFHGTSHAYVSRRAAQFLGRPYTELNTIVLHLGNGASASAVEGGRCVDTSMGLTPLEGLVMGTRSGDVDPALAAFLSRTRGLSVADIDHALNHESGLRALAGHNDLREIWPLVDAGDTAAALAMQVYTRRIRKYIGAYHAVLGRLDALVFTAGVGENDPRTRAMALSGLEPLGIRPDPSANTAPSHEARVISTPDSPVTVLVIPTDEEREIATQTLAVTGLT</sequence>
<evidence type="ECO:0000256" key="7">
    <source>
        <dbReference type="RuleBase" id="RU003835"/>
    </source>
</evidence>
<keyword evidence="4 6" id="KW-0418">Kinase</keyword>
<keyword evidence="2 6" id="KW-0808">Transferase</keyword>
<protein>
    <recommendedName>
        <fullName evidence="6">Acetate kinase</fullName>
        <ecNumber evidence="6">2.7.2.1</ecNumber>
    </recommendedName>
    <alternativeName>
        <fullName evidence="6">Acetokinase</fullName>
    </alternativeName>
</protein>
<dbReference type="HAMAP" id="MF_00020">
    <property type="entry name" value="Acetate_kinase"/>
    <property type="match status" value="1"/>
</dbReference>
<feature type="binding site" evidence="6">
    <location>
        <position position="8"/>
    </location>
    <ligand>
        <name>Mg(2+)</name>
        <dbReference type="ChEBI" id="CHEBI:18420"/>
    </ligand>
</feature>
<dbReference type="Proteomes" id="UP001500665">
    <property type="component" value="Unassembled WGS sequence"/>
</dbReference>
<dbReference type="PANTHER" id="PTHR21060:SF15">
    <property type="entry name" value="ACETATE KINASE-RELATED"/>
    <property type="match status" value="1"/>
</dbReference>
<keyword evidence="6" id="KW-0460">Magnesium</keyword>
<keyword evidence="9" id="KW-1185">Reference proteome</keyword>
<comment type="subunit">
    <text evidence="6">Homodimer.</text>
</comment>
<dbReference type="PANTHER" id="PTHR21060">
    <property type="entry name" value="ACETATE KINASE"/>
    <property type="match status" value="1"/>
</dbReference>
<comment type="subcellular location">
    <subcellularLocation>
        <location evidence="6">Cytoplasm</location>
    </subcellularLocation>
</comment>
<dbReference type="Pfam" id="PF00871">
    <property type="entry name" value="Acetate_kinase"/>
    <property type="match status" value="1"/>
</dbReference>
<feature type="site" description="Transition state stabilizer" evidence="6">
    <location>
        <position position="214"/>
    </location>
</feature>
<comment type="pathway">
    <text evidence="6">Metabolic intermediate biosynthesis; acetyl-CoA biosynthesis; acetyl-CoA from acetate: step 1/2.</text>
</comment>
<dbReference type="PIRSF" id="PIRSF000722">
    <property type="entry name" value="Acetate_prop_kin"/>
    <property type="match status" value="1"/>
</dbReference>
<dbReference type="EC" id="2.7.2.1" evidence="6"/>
<feature type="binding site" evidence="6">
    <location>
        <begin position="303"/>
        <end position="307"/>
    </location>
    <ligand>
        <name>ATP</name>
        <dbReference type="ChEBI" id="CHEBI:30616"/>
    </ligand>
</feature>
<dbReference type="GO" id="GO:0016301">
    <property type="term" value="F:kinase activity"/>
    <property type="evidence" value="ECO:0007669"/>
    <property type="project" value="UniProtKB-KW"/>
</dbReference>
<keyword evidence="6" id="KW-0963">Cytoplasm</keyword>
<dbReference type="EMBL" id="BAAAHH010000024">
    <property type="protein sequence ID" value="GAA0960629.1"/>
    <property type="molecule type" value="Genomic_DNA"/>
</dbReference>
<evidence type="ECO:0000256" key="3">
    <source>
        <dbReference type="ARBA" id="ARBA00022741"/>
    </source>
</evidence>
<evidence type="ECO:0000256" key="1">
    <source>
        <dbReference type="ARBA" id="ARBA00008748"/>
    </source>
</evidence>
<comment type="cofactor">
    <cofactor evidence="6">
        <name>Mg(2+)</name>
        <dbReference type="ChEBI" id="CHEBI:18420"/>
    </cofactor>
    <cofactor evidence="6">
        <name>Mn(2+)</name>
        <dbReference type="ChEBI" id="CHEBI:29035"/>
    </cofactor>
    <text evidence="6">Mg(2+). Can also accept Mn(2+).</text>
</comment>
<dbReference type="PRINTS" id="PR00471">
    <property type="entry name" value="ACETATEKNASE"/>
</dbReference>
<dbReference type="PROSITE" id="PS01075">
    <property type="entry name" value="ACETATE_KINASE_1"/>
    <property type="match status" value="1"/>
</dbReference>
<dbReference type="NCBIfam" id="TIGR00016">
    <property type="entry name" value="ackA"/>
    <property type="match status" value="1"/>
</dbReference>
<comment type="caution">
    <text evidence="8">The sequence shown here is derived from an EMBL/GenBank/DDBJ whole genome shotgun (WGS) entry which is preliminary data.</text>
</comment>
<organism evidence="8 9">
    <name type="scientific">Actinocorallia libanotica</name>
    <dbReference type="NCBI Taxonomy" id="46162"/>
    <lineage>
        <taxon>Bacteria</taxon>
        <taxon>Bacillati</taxon>
        <taxon>Actinomycetota</taxon>
        <taxon>Actinomycetes</taxon>
        <taxon>Streptosporangiales</taxon>
        <taxon>Thermomonosporaceae</taxon>
        <taxon>Actinocorallia</taxon>
    </lineage>
</organism>
<feature type="binding site" evidence="6">
    <location>
        <position position="65"/>
    </location>
    <ligand>
        <name>substrate</name>
    </ligand>
</feature>
<gene>
    <name evidence="6" type="primary">ackA</name>
    <name evidence="8" type="ORF">GCM10009550_52050</name>
</gene>
<dbReference type="PROSITE" id="PS01076">
    <property type="entry name" value="ACETATE_KINASE_2"/>
    <property type="match status" value="1"/>
</dbReference>
<dbReference type="Gene3D" id="3.30.420.40">
    <property type="match status" value="2"/>
</dbReference>
<dbReference type="RefSeq" id="WP_344243582.1">
    <property type="nucleotide sequence ID" value="NZ_BAAAHH010000024.1"/>
</dbReference>
<accession>A0ABP4C592</accession>
<feature type="binding site" evidence="6">
    <location>
        <begin position="255"/>
        <end position="257"/>
    </location>
    <ligand>
        <name>ATP</name>
        <dbReference type="ChEBI" id="CHEBI:30616"/>
    </ligand>
</feature>
<evidence type="ECO:0000256" key="2">
    <source>
        <dbReference type="ARBA" id="ARBA00022679"/>
    </source>
</evidence>
<evidence type="ECO:0000256" key="5">
    <source>
        <dbReference type="ARBA" id="ARBA00022840"/>
    </source>
</evidence>
<name>A0ABP4C592_9ACTN</name>